<dbReference type="Pfam" id="PF02527">
    <property type="entry name" value="GidB"/>
    <property type="match status" value="1"/>
</dbReference>
<gene>
    <name evidence="8" type="primary">gidB</name>
    <name evidence="6" type="synonym">rsmG</name>
    <name evidence="8" type="ORF">HMPREF9225_0388</name>
</gene>
<dbReference type="CDD" id="cd02440">
    <property type="entry name" value="AdoMet_MTases"/>
    <property type="match status" value="1"/>
</dbReference>
<feature type="binding site" evidence="6">
    <location>
        <begin position="126"/>
        <end position="127"/>
    </location>
    <ligand>
        <name>S-adenosyl-L-methionine</name>
        <dbReference type="ChEBI" id="CHEBI:59789"/>
    </ligand>
</feature>
<keyword evidence="9" id="KW-1185">Reference proteome</keyword>
<comment type="caution">
    <text evidence="6">Lacks conserved residue(s) required for the propagation of feature annotation.</text>
</comment>
<dbReference type="PANTHER" id="PTHR31760">
    <property type="entry name" value="S-ADENOSYL-L-METHIONINE-DEPENDENT METHYLTRANSFERASES SUPERFAMILY PROTEIN"/>
    <property type="match status" value="1"/>
</dbReference>
<evidence type="ECO:0000256" key="2">
    <source>
        <dbReference type="ARBA" id="ARBA00022552"/>
    </source>
</evidence>
<name>E0NJP9_9FIRM</name>
<dbReference type="PIRSF" id="PIRSF003078">
    <property type="entry name" value="GidB"/>
    <property type="match status" value="1"/>
</dbReference>
<evidence type="ECO:0000313" key="8">
    <source>
        <dbReference type="EMBL" id="EFM26069.1"/>
    </source>
</evidence>
<dbReference type="eggNOG" id="COG0357">
    <property type="taxonomic scope" value="Bacteria"/>
</dbReference>
<keyword evidence="7" id="KW-0175">Coiled coil</keyword>
<keyword evidence="1 6" id="KW-0963">Cytoplasm</keyword>
<feature type="binding site" evidence="6">
    <location>
        <position position="75"/>
    </location>
    <ligand>
        <name>S-adenosyl-L-methionine</name>
        <dbReference type="ChEBI" id="CHEBI:59789"/>
    </ligand>
</feature>
<evidence type="ECO:0000313" key="9">
    <source>
        <dbReference type="Proteomes" id="UP000003280"/>
    </source>
</evidence>
<dbReference type="SUPFAM" id="SSF53335">
    <property type="entry name" value="S-adenosyl-L-methionine-dependent methyltransferases"/>
    <property type="match status" value="1"/>
</dbReference>
<dbReference type="RefSeq" id="WP_008901224.1">
    <property type="nucleotide sequence ID" value="NZ_GL397071.1"/>
</dbReference>
<evidence type="ECO:0000256" key="5">
    <source>
        <dbReference type="ARBA" id="ARBA00022691"/>
    </source>
</evidence>
<comment type="function">
    <text evidence="6">Specifically methylates the N7 position of a guanine in 16S rRNA.</text>
</comment>
<feature type="coiled-coil region" evidence="7">
    <location>
        <begin position="172"/>
        <end position="199"/>
    </location>
</feature>
<dbReference type="EC" id="2.1.1.-" evidence="6"/>
<evidence type="ECO:0000256" key="4">
    <source>
        <dbReference type="ARBA" id="ARBA00022679"/>
    </source>
</evidence>
<keyword evidence="4 6" id="KW-0808">Transferase</keyword>
<dbReference type="AlphaFoldDB" id="E0NJP9"/>
<feature type="binding site" evidence="6">
    <location>
        <position position="145"/>
    </location>
    <ligand>
        <name>S-adenosyl-L-methionine</name>
        <dbReference type="ChEBI" id="CHEBI:59789"/>
    </ligand>
</feature>
<reference evidence="8 9" key="1">
    <citation type="submission" date="2010-07" db="EMBL/GenBank/DDBJ databases">
        <authorList>
            <person name="Muzny D."/>
            <person name="Qin X."/>
            <person name="Deng J."/>
            <person name="Jiang H."/>
            <person name="Liu Y."/>
            <person name="Qu J."/>
            <person name="Song X.-Z."/>
            <person name="Zhang L."/>
            <person name="Thornton R."/>
            <person name="Coyle M."/>
            <person name="Francisco L."/>
            <person name="Jackson L."/>
            <person name="Javaid M."/>
            <person name="Korchina V."/>
            <person name="Kovar C."/>
            <person name="Mata R."/>
            <person name="Mathew T."/>
            <person name="Ngo R."/>
            <person name="Nguyen L."/>
            <person name="Nguyen N."/>
            <person name="Okwuonu G."/>
            <person name="Ongeri F."/>
            <person name="Pham C."/>
            <person name="Simmons D."/>
            <person name="Wilczek-Boney K."/>
            <person name="Hale W."/>
            <person name="Jakkamsetti A."/>
            <person name="Pham P."/>
            <person name="Ruth R."/>
            <person name="San Lucas F."/>
            <person name="Warren J."/>
            <person name="Zhang J."/>
            <person name="Zhao Z."/>
            <person name="Zhou C."/>
            <person name="Zhu D."/>
            <person name="Lee S."/>
            <person name="Bess C."/>
            <person name="Blankenburg K."/>
            <person name="Forbes L."/>
            <person name="Fu Q."/>
            <person name="Gubbala S."/>
            <person name="Hirani K."/>
            <person name="Jayaseelan J.C."/>
            <person name="Lara F."/>
            <person name="Munidasa M."/>
            <person name="Palculict T."/>
            <person name="Patil S."/>
            <person name="Pu L.-L."/>
            <person name="Saada N."/>
            <person name="Tang L."/>
            <person name="Weissenberger G."/>
            <person name="Zhu Y."/>
            <person name="Hemphill L."/>
            <person name="Shang Y."/>
            <person name="Youmans B."/>
            <person name="Ayvaz T."/>
            <person name="Ross M."/>
            <person name="Santibanez J."/>
            <person name="Aqrawi P."/>
            <person name="Gross S."/>
            <person name="Joshi V."/>
            <person name="Fowler G."/>
            <person name="Nazareth L."/>
            <person name="Reid J."/>
            <person name="Worley K."/>
            <person name="Petrosino J."/>
            <person name="Highlander S."/>
            <person name="Gibbs R."/>
        </authorList>
    </citation>
    <scope>NUCLEOTIDE SEQUENCE [LARGE SCALE GENOMIC DNA]</scope>
    <source>
        <strain evidence="8 9">ATCC BAA-1640</strain>
    </source>
</reference>
<evidence type="ECO:0000256" key="6">
    <source>
        <dbReference type="HAMAP-Rule" id="MF_00074"/>
    </source>
</evidence>
<dbReference type="OrthoDB" id="9808773at2"/>
<evidence type="ECO:0000256" key="3">
    <source>
        <dbReference type="ARBA" id="ARBA00022603"/>
    </source>
</evidence>
<dbReference type="HOGENOM" id="CLU_065341_0_0_9"/>
<dbReference type="EMBL" id="AEEH01000018">
    <property type="protein sequence ID" value="EFM26069.1"/>
    <property type="molecule type" value="Genomic_DNA"/>
</dbReference>
<comment type="similarity">
    <text evidence="6">Belongs to the methyltransferase superfamily. RNA methyltransferase RsmG family.</text>
</comment>
<accession>E0NJP9</accession>
<evidence type="ECO:0000256" key="7">
    <source>
        <dbReference type="SAM" id="Coils"/>
    </source>
</evidence>
<feature type="binding site" evidence="6">
    <location>
        <position position="80"/>
    </location>
    <ligand>
        <name>S-adenosyl-L-methionine</name>
        <dbReference type="ChEBI" id="CHEBI:59789"/>
    </ligand>
</feature>
<dbReference type="FunFam" id="3.40.50.150:FF:000041">
    <property type="entry name" value="Ribosomal RNA small subunit methyltransferase G"/>
    <property type="match status" value="1"/>
</dbReference>
<dbReference type="NCBIfam" id="TIGR00138">
    <property type="entry name" value="rsmG_gidB"/>
    <property type="match status" value="1"/>
</dbReference>
<comment type="caution">
    <text evidence="8">The sequence shown here is derived from an EMBL/GenBank/DDBJ whole genome shotgun (WGS) entry which is preliminary data.</text>
</comment>
<dbReference type="InterPro" id="IPR003682">
    <property type="entry name" value="rRNA_ssu_MeTfrase_G"/>
</dbReference>
<dbReference type="Gene3D" id="3.40.50.150">
    <property type="entry name" value="Vaccinia Virus protein VP39"/>
    <property type="match status" value="1"/>
</dbReference>
<dbReference type="STRING" id="862517.HMPREF9225_0388"/>
<dbReference type="PANTHER" id="PTHR31760:SF0">
    <property type="entry name" value="S-ADENOSYL-L-METHIONINE-DEPENDENT METHYLTRANSFERASES SUPERFAMILY PROTEIN"/>
    <property type="match status" value="1"/>
</dbReference>
<protein>
    <recommendedName>
        <fullName evidence="6">Ribosomal RNA small subunit methyltransferase G</fullName>
        <ecNumber evidence="6">2.1.1.-</ecNumber>
    </recommendedName>
    <alternativeName>
        <fullName evidence="6">16S rRNA 7-methylguanosine methyltransferase</fullName>
        <shortName evidence="6">16S rRNA m7G methyltransferase</shortName>
    </alternativeName>
</protein>
<keyword evidence="2 6" id="KW-0698">rRNA processing</keyword>
<dbReference type="InterPro" id="IPR029063">
    <property type="entry name" value="SAM-dependent_MTases_sf"/>
</dbReference>
<dbReference type="HAMAP" id="MF_00074">
    <property type="entry name" value="16SrRNA_methyltr_G"/>
    <property type="match status" value="1"/>
</dbReference>
<sequence>MTRLEELLKEFEIEFDSEKNNKLQKYKEILLEWNSFMNLTAITDDEEIDVKHFLDCLTIFKTGELDGKKSVIDVGTGAGFPGIPMAIKNPDLEVTLLDSLNKRIKFLNKVVEETDLKNVTTYHGRAEEFARKKEFRDAFDVSVSRAVANMATLTEYTLPYVKPGGVMIAMKGSEYKEELKEAENAIKVLGGEIKNVMEITLPDGILHSLIVVEKVKPTPKKYPRSGGKPKSKPL</sequence>
<comment type="subcellular location">
    <subcellularLocation>
        <location evidence="6">Cytoplasm</location>
    </subcellularLocation>
</comment>
<organism evidence="8 9">
    <name type="scientific">Peptoniphilus duerdenii ATCC BAA-1640</name>
    <dbReference type="NCBI Taxonomy" id="862517"/>
    <lineage>
        <taxon>Bacteria</taxon>
        <taxon>Bacillati</taxon>
        <taxon>Bacillota</taxon>
        <taxon>Tissierellia</taxon>
        <taxon>Tissierellales</taxon>
        <taxon>Peptoniphilaceae</taxon>
        <taxon>Peptoniphilus</taxon>
    </lineage>
</organism>
<keyword evidence="3 6" id="KW-0489">Methyltransferase</keyword>
<proteinExistence type="inferred from homology"/>
<keyword evidence="5 6" id="KW-0949">S-adenosyl-L-methionine</keyword>
<dbReference type="GO" id="GO:0005829">
    <property type="term" value="C:cytosol"/>
    <property type="evidence" value="ECO:0007669"/>
    <property type="project" value="TreeGrafter"/>
</dbReference>
<dbReference type="GO" id="GO:0070043">
    <property type="term" value="F:rRNA (guanine-N7-)-methyltransferase activity"/>
    <property type="evidence" value="ECO:0007669"/>
    <property type="project" value="UniProtKB-UniRule"/>
</dbReference>
<evidence type="ECO:0000256" key="1">
    <source>
        <dbReference type="ARBA" id="ARBA00022490"/>
    </source>
</evidence>
<dbReference type="Proteomes" id="UP000003280">
    <property type="component" value="Unassembled WGS sequence"/>
</dbReference>